<dbReference type="Gene3D" id="3.40.50.300">
    <property type="entry name" value="P-loop containing nucleotide triphosphate hydrolases"/>
    <property type="match status" value="1"/>
</dbReference>
<dbReference type="SUPFAM" id="SSF52540">
    <property type="entry name" value="P-loop containing nucleoside triphosphate hydrolases"/>
    <property type="match status" value="1"/>
</dbReference>
<evidence type="ECO:0000313" key="2">
    <source>
        <dbReference type="Proteomes" id="UP001162881"/>
    </source>
</evidence>
<dbReference type="InterPro" id="IPR027417">
    <property type="entry name" value="P-loop_NTPase"/>
</dbReference>
<keyword evidence="2" id="KW-1185">Reference proteome</keyword>
<dbReference type="PANTHER" id="PTHR11669">
    <property type="entry name" value="REPLICATION FACTOR C / DNA POLYMERASE III GAMMA-TAU SUBUNIT"/>
    <property type="match status" value="1"/>
</dbReference>
<gene>
    <name evidence="1" type="ORF">MTR62_01585</name>
</gene>
<sequence length="337" mass="36739">MRSPRCSANRVTRVADSAFFGQDAAWQEWLRSIASERMHHAWLFAGARGLGKQAFARAAAARLVGGVDPADDAAIDSHPDIHVLTPLPASDDDAKKKAEGKPYQTKRNISVDQVREMIRKLATRPTLGDRRAIIVDPADDLEKGAVNALLKVLEEPPAGTYFILLAHQPGRLLPTVRSRCRVLRFAPLDEAALDTMLRREVPEADAPSRQAAIRAAQGSPGLARTFVSLDLGTIHDLMVRIVERGDGDYVLRGALAREMGPRPARERQLAAIELARAVLLGCIGETTRRHQLAVIEAHQSLGQLLVRAPTYNFDPGVLIMDIGGLLASSAMPRDSRT</sequence>
<dbReference type="RefSeq" id="WP_244016520.1">
    <property type="nucleotide sequence ID" value="NZ_JALHLF010000003.1"/>
</dbReference>
<dbReference type="EMBL" id="JALHLF010000003">
    <property type="protein sequence ID" value="MCJ2181403.1"/>
    <property type="molecule type" value="Genomic_DNA"/>
</dbReference>
<proteinExistence type="predicted"/>
<dbReference type="PANTHER" id="PTHR11669:SF8">
    <property type="entry name" value="DNA POLYMERASE III SUBUNIT DELTA"/>
    <property type="match status" value="1"/>
</dbReference>
<name>A0ABT0B8S8_9SPHN</name>
<organism evidence="1 2">
    <name type="scientific">Novosphingobium organovorum</name>
    <dbReference type="NCBI Taxonomy" id="2930092"/>
    <lineage>
        <taxon>Bacteria</taxon>
        <taxon>Pseudomonadati</taxon>
        <taxon>Pseudomonadota</taxon>
        <taxon>Alphaproteobacteria</taxon>
        <taxon>Sphingomonadales</taxon>
        <taxon>Sphingomonadaceae</taxon>
        <taxon>Novosphingobium</taxon>
    </lineage>
</organism>
<protein>
    <submittedName>
        <fullName evidence="1">DNA polymerase III subunit delta</fullName>
    </submittedName>
</protein>
<reference evidence="1" key="1">
    <citation type="submission" date="2022-03" db="EMBL/GenBank/DDBJ databases">
        <title>Identification of a novel bacterium isolated from mangrove sediments.</title>
        <authorList>
            <person name="Pan X."/>
        </authorList>
    </citation>
    <scope>NUCLEOTIDE SEQUENCE</scope>
    <source>
        <strain evidence="1">B1949</strain>
    </source>
</reference>
<accession>A0ABT0B8S8</accession>
<comment type="caution">
    <text evidence="1">The sequence shown here is derived from an EMBL/GenBank/DDBJ whole genome shotgun (WGS) entry which is preliminary data.</text>
</comment>
<dbReference type="Proteomes" id="UP001162881">
    <property type="component" value="Unassembled WGS sequence"/>
</dbReference>
<dbReference type="Pfam" id="PF13177">
    <property type="entry name" value="DNA_pol3_delta2"/>
    <property type="match status" value="1"/>
</dbReference>
<evidence type="ECO:0000313" key="1">
    <source>
        <dbReference type="EMBL" id="MCJ2181403.1"/>
    </source>
</evidence>
<dbReference type="InterPro" id="IPR050238">
    <property type="entry name" value="DNA_Rep/Repair_Clamp_Loader"/>
</dbReference>